<feature type="domain" description="HTH merR-type" evidence="4">
    <location>
        <begin position="1"/>
        <end position="69"/>
    </location>
</feature>
<dbReference type="AlphaFoldDB" id="A0A7W8X0X6"/>
<dbReference type="PROSITE" id="PS50937">
    <property type="entry name" value="HTH_MERR_2"/>
    <property type="match status" value="1"/>
</dbReference>
<name>A0A7W8X0X6_9MICC</name>
<evidence type="ECO:0000256" key="2">
    <source>
        <dbReference type="ARBA" id="ARBA00023125"/>
    </source>
</evidence>
<evidence type="ECO:0000259" key="4">
    <source>
        <dbReference type="PROSITE" id="PS50937"/>
    </source>
</evidence>
<evidence type="ECO:0000256" key="1">
    <source>
        <dbReference type="ARBA" id="ARBA00023015"/>
    </source>
</evidence>
<comment type="caution">
    <text evidence="5">The sequence shown here is derived from an EMBL/GenBank/DDBJ whole genome shotgun (WGS) entry which is preliminary data.</text>
</comment>
<evidence type="ECO:0000313" key="5">
    <source>
        <dbReference type="EMBL" id="MBB5512164.1"/>
    </source>
</evidence>
<dbReference type="RefSeq" id="WP_183664041.1">
    <property type="nucleotide sequence ID" value="NZ_BAAARH010000003.1"/>
</dbReference>
<keyword evidence="1" id="KW-0805">Transcription regulation</keyword>
<dbReference type="InterPro" id="IPR009061">
    <property type="entry name" value="DNA-bd_dom_put_sf"/>
</dbReference>
<dbReference type="PROSITE" id="PS00552">
    <property type="entry name" value="HTH_MERR_1"/>
    <property type="match status" value="1"/>
</dbReference>
<gene>
    <name evidence="5" type="ORF">HD598_000851</name>
</gene>
<dbReference type="InterPro" id="IPR000551">
    <property type="entry name" value="MerR-type_HTH_dom"/>
</dbReference>
<dbReference type="Proteomes" id="UP000580797">
    <property type="component" value="Unassembled WGS sequence"/>
</dbReference>
<organism evidence="5 6">
    <name type="scientific">Neomicrococcus aestuarii</name>
    <dbReference type="NCBI Taxonomy" id="556325"/>
    <lineage>
        <taxon>Bacteria</taxon>
        <taxon>Bacillati</taxon>
        <taxon>Actinomycetota</taxon>
        <taxon>Actinomycetes</taxon>
        <taxon>Micrococcales</taxon>
        <taxon>Micrococcaceae</taxon>
        <taxon>Neomicrococcus</taxon>
    </lineage>
</organism>
<dbReference type="PANTHER" id="PTHR30204:SF94">
    <property type="entry name" value="HEAVY METAL-DEPENDENT TRANSCRIPTIONAL REGULATOR HI_0293-RELATED"/>
    <property type="match status" value="1"/>
</dbReference>
<dbReference type="SMART" id="SM00422">
    <property type="entry name" value="HTH_MERR"/>
    <property type="match status" value="1"/>
</dbReference>
<dbReference type="EMBL" id="JACHDR010000001">
    <property type="protein sequence ID" value="MBB5512164.1"/>
    <property type="molecule type" value="Genomic_DNA"/>
</dbReference>
<keyword evidence="3" id="KW-0804">Transcription</keyword>
<dbReference type="SUPFAM" id="SSF46955">
    <property type="entry name" value="Putative DNA-binding domain"/>
    <property type="match status" value="1"/>
</dbReference>
<dbReference type="InterPro" id="IPR047057">
    <property type="entry name" value="MerR_fam"/>
</dbReference>
<proteinExistence type="predicted"/>
<protein>
    <submittedName>
        <fullName evidence="5">DNA-binding transcriptional MerR regulator</fullName>
    </submittedName>
</protein>
<evidence type="ECO:0000313" key="6">
    <source>
        <dbReference type="Proteomes" id="UP000580797"/>
    </source>
</evidence>
<dbReference type="PANTHER" id="PTHR30204">
    <property type="entry name" value="REDOX-CYCLING DRUG-SENSING TRANSCRIPTIONAL ACTIVATOR SOXR"/>
    <property type="match status" value="1"/>
</dbReference>
<sequence length="129" mass="14376">MRIGEAAAAAGLTTKTIRFYEDRGLLPPAERASNGYRDYAHDTVSRLEFIRRSQMAGLTLAQIQDILRIRDAGSTPCLHVRDVLARQLMDLDRQIAEIMALRATVARYHAAAEAADPESCDPERICSYL</sequence>
<accession>A0A7W8X0X6</accession>
<dbReference type="GO" id="GO:0003700">
    <property type="term" value="F:DNA-binding transcription factor activity"/>
    <property type="evidence" value="ECO:0007669"/>
    <property type="project" value="InterPro"/>
</dbReference>
<dbReference type="Pfam" id="PF13411">
    <property type="entry name" value="MerR_1"/>
    <property type="match status" value="1"/>
</dbReference>
<evidence type="ECO:0000256" key="3">
    <source>
        <dbReference type="ARBA" id="ARBA00023163"/>
    </source>
</evidence>
<keyword evidence="2 5" id="KW-0238">DNA-binding</keyword>
<dbReference type="Gene3D" id="1.10.1660.10">
    <property type="match status" value="1"/>
</dbReference>
<dbReference type="GO" id="GO:0003677">
    <property type="term" value="F:DNA binding"/>
    <property type="evidence" value="ECO:0007669"/>
    <property type="project" value="UniProtKB-KW"/>
</dbReference>
<dbReference type="CDD" id="cd04770">
    <property type="entry name" value="HTH_HMRTR"/>
    <property type="match status" value="1"/>
</dbReference>
<reference evidence="5 6" key="1">
    <citation type="submission" date="2020-08" db="EMBL/GenBank/DDBJ databases">
        <title>Sequencing the genomes of 1000 actinobacteria strains.</title>
        <authorList>
            <person name="Klenk H.-P."/>
        </authorList>
    </citation>
    <scope>NUCLEOTIDE SEQUENCE [LARGE SCALE GENOMIC DNA]</scope>
    <source>
        <strain evidence="5 6">DSM 105783</strain>
    </source>
</reference>
<dbReference type="PRINTS" id="PR00040">
    <property type="entry name" value="HTHMERR"/>
</dbReference>